<feature type="domain" description="TIR" evidence="1">
    <location>
        <begin position="610"/>
        <end position="744"/>
    </location>
</feature>
<evidence type="ECO:0000259" key="1">
    <source>
        <dbReference type="PROSITE" id="PS50104"/>
    </source>
</evidence>
<proteinExistence type="predicted"/>
<dbReference type="InterPro" id="IPR000157">
    <property type="entry name" value="TIR_dom"/>
</dbReference>
<name>A0A816XJ93_9BILA</name>
<dbReference type="Pfam" id="PF13676">
    <property type="entry name" value="TIR_2"/>
    <property type="match status" value="1"/>
</dbReference>
<dbReference type="Proteomes" id="UP000663856">
    <property type="component" value="Unassembled WGS sequence"/>
</dbReference>
<gene>
    <name evidence="2" type="ORF">WKI299_LOCUS29630</name>
</gene>
<dbReference type="Gene3D" id="3.40.50.10140">
    <property type="entry name" value="Toll/interleukin-1 receptor homology (TIR) domain"/>
    <property type="match status" value="1"/>
</dbReference>
<dbReference type="InterPro" id="IPR035897">
    <property type="entry name" value="Toll_tir_struct_dom_sf"/>
</dbReference>
<dbReference type="InterPro" id="IPR011989">
    <property type="entry name" value="ARM-like"/>
</dbReference>
<comment type="caution">
    <text evidence="2">The sequence shown here is derived from an EMBL/GenBank/DDBJ whole genome shotgun (WGS) entry which is preliminary data.</text>
</comment>
<reference evidence="2" key="1">
    <citation type="submission" date="2021-02" db="EMBL/GenBank/DDBJ databases">
        <authorList>
            <person name="Nowell W R."/>
        </authorList>
    </citation>
    <scope>NUCLEOTIDE SEQUENCE</scope>
</reference>
<evidence type="ECO:0000313" key="2">
    <source>
        <dbReference type="EMBL" id="CAF2147661.1"/>
    </source>
</evidence>
<evidence type="ECO:0000313" key="3">
    <source>
        <dbReference type="Proteomes" id="UP000663856"/>
    </source>
</evidence>
<dbReference type="GO" id="GO:0007165">
    <property type="term" value="P:signal transduction"/>
    <property type="evidence" value="ECO:0007669"/>
    <property type="project" value="InterPro"/>
</dbReference>
<dbReference type="PANTHER" id="PTHR46270">
    <property type="entry name" value="ARMADILLO-TYPE FOLD-RELATED"/>
    <property type="match status" value="1"/>
</dbReference>
<dbReference type="EMBL" id="CAJNRF010013339">
    <property type="protein sequence ID" value="CAF2147661.1"/>
    <property type="molecule type" value="Genomic_DNA"/>
</dbReference>
<dbReference type="InterPro" id="IPR016024">
    <property type="entry name" value="ARM-type_fold"/>
</dbReference>
<dbReference type="AlphaFoldDB" id="A0A816XJ93"/>
<sequence>MDKFYFKYRNVKDVSPWSGLLNVQKLTETLQQTHNPPGSSQLVRLTNLNNSINGKDPKAMSKSELKKLLNSVVHEFNQVDDKYKEESLPIIANCIIKIGGVQEATLLSVLQHPFVSSLQAPFIDLLHRWRNSSSISDGEAVVFRAVVKLIEKLVKSTGDTKVLPSWLFDSTFLSAIADCLTDIATSRKYFDEQHRLLLKRFTGLIGVYTDCQLRWNDNNNNDKDKLVILLGPIIQCLTSSHYAHIFTNTAQKKTKMTIIENFYLLRCPSFLISYNGSRLEETMKDLLTAMLPKYITILNKIIPLVNDWKRPTIQAVNYLLQIIDHGADRFPKTAKFVSGNLKLIDHVLALINEPLFYDNLQKKSSIKTNFMNTALEFLVNMISEPEILAHMKQASSAPIFLRLTSCKHKSLALHANNLLAYTIREEDIKAMPNSGLLLKKNIKILKTTINKKSDDHSNTEQLLETLRGLIKHDQIRDDLIKQNAIPFLLKSADILTGKSNALILEILWSLSFCDEGAAAIRSNSKFLKRIETISKTTDDEQIKKSIEGLTWTLVEKPAMLERRAKKESEEKNEATSEMITVTEEIVKSDGTKEQVTVTKPAPQANRERIFQYDIMISYCHADKELIYKIHKFLLAEGFRIWIDLNNMFGPAMSAMADAVENSEFVLLCMSDSYKQSTYCQAEAEYAFGCKRRLVPLIARPGYRANGWLGFMIGSRIYIDFGAFDFETACQKLLSEIARQSQRPLPSKATAAAQPKKPIEAVRVEPEMPVVCVEKKHEHNEKGSLAAYKDRKPAFDFIKKSMSQWTESDVLDFLFTQKFIELMPLCEMFNGRSLITLYRMCKTQSGQTFTFLDDDLKSTYKTKLPFGIYVRFVSAVEQTLATQTPRPVKKPSIKNVPPAPHEEASPQIVYDYAPLISSEPFDLKYITDYQHRSNDTYHSDNDKFVLLLNPIAKCLVSSYCINTFSNISQDKKSMATIEKLYLLKCPSFITSYNGSCLEEIGKLTCLIQHDQIKDEILKQDKIPFLLECTKKLTKRPLMCTFEILWSLAFSDDIASVLRTNSNFLDKIQSIAKDNKDESVKKYESIRIICIGPAMSAMADTVENSKFVLLSMSDSCKQITYCQAESEYAFKRKRHLVPLTV</sequence>
<protein>
    <recommendedName>
        <fullName evidence="1">TIR domain-containing protein</fullName>
    </recommendedName>
</protein>
<dbReference type="SUPFAM" id="SSF52200">
    <property type="entry name" value="Toll/Interleukin receptor TIR domain"/>
    <property type="match status" value="1"/>
</dbReference>
<organism evidence="2 3">
    <name type="scientific">Rotaria magnacalcarata</name>
    <dbReference type="NCBI Taxonomy" id="392030"/>
    <lineage>
        <taxon>Eukaryota</taxon>
        <taxon>Metazoa</taxon>
        <taxon>Spiralia</taxon>
        <taxon>Gnathifera</taxon>
        <taxon>Rotifera</taxon>
        <taxon>Eurotatoria</taxon>
        <taxon>Bdelloidea</taxon>
        <taxon>Philodinida</taxon>
        <taxon>Philodinidae</taxon>
        <taxon>Rotaria</taxon>
    </lineage>
</organism>
<accession>A0A816XJ93</accession>
<dbReference type="SUPFAM" id="SSF48371">
    <property type="entry name" value="ARM repeat"/>
    <property type="match status" value="1"/>
</dbReference>
<dbReference type="PROSITE" id="PS50104">
    <property type="entry name" value="TIR"/>
    <property type="match status" value="1"/>
</dbReference>
<dbReference type="Gene3D" id="1.25.10.10">
    <property type="entry name" value="Leucine-rich Repeat Variant"/>
    <property type="match status" value="1"/>
</dbReference>
<dbReference type="PANTHER" id="PTHR46270:SF2">
    <property type="entry name" value="TIR DOMAIN-CONTAINING PROTEIN"/>
    <property type="match status" value="1"/>
</dbReference>